<sequence length="726" mass="78446">MADQPTIHAEVSGTTIGNVVQAGSVHQLILDASPPVKGPPIPRQLPLAVRDFTGRAEHLAVLDALISPKPGPDQPEGSGAQAVVITAIDGSGGIGKSSLAVHWAHRVQHRFPDGTLHVNLRGYGPGAPANPGEALAGFLYALGVSAANVPMDLEAQAGLYRSLLAGRQMLIVLDNANSAEQVRPLLPGTAGCLVLITSRASLTGLVISDAATRVTLDLLTLSEAADLVTQIVGFERAQAEPDAVATLAQMCARLPLALRIAATWAVGHPHTTITDLVSDLADDQQRLDLLSNPVDERTAVRTVFDWSYQRLTPEQARVFRTLGVHTGPDISLHAAAAAGDLDLATARHLLDDLADSHVIDLVGRDRYRFHDLLRAYAAERADRDITAADRDQAEHSLLAWYAYHAESASRVSNPVRADWNPVSNCVPRARPELEFSDLLEAIAWWDAERANLAAATRQASRRGLDKLTILLAATTSSVLCRRGQWADAIEINILSVNAARRCGDRLSETYVLTMLAEVHELAGQWSEASAVFQDGLKVAREIGAPGRQAIALLGLGSLRRRQNRLPEAINYLCAAKPLSVGAQRGRLEGVIEHHLSLTYTSLGRYEQAVHHAERSLALRRQANDPSAETAALHCLAKARQGMGDHRQAIVLCEQALHSCGPYQRIRFPLEFCHTLNTLATSLHRVGETTQAVAAWRQAIAIYEQSGDHRAALKLRKLVQTMEKPAE</sequence>
<dbReference type="SMART" id="SM00028">
    <property type="entry name" value="TPR"/>
    <property type="match status" value="5"/>
</dbReference>
<keyword evidence="2" id="KW-1185">Reference proteome</keyword>
<protein>
    <submittedName>
        <fullName evidence="1">Putative ATPase</fullName>
    </submittedName>
</protein>
<dbReference type="SUPFAM" id="SSF52540">
    <property type="entry name" value="P-loop containing nucleoside triphosphate hydrolases"/>
    <property type="match status" value="1"/>
</dbReference>
<dbReference type="PANTHER" id="PTHR47691:SF3">
    <property type="entry name" value="HTH-TYPE TRANSCRIPTIONAL REGULATOR RV0890C-RELATED"/>
    <property type="match status" value="1"/>
</dbReference>
<reference evidence="1 2" key="1">
    <citation type="submission" date="2019-03" db="EMBL/GenBank/DDBJ databases">
        <title>Genomic Encyclopedia of Type Strains, Phase IV (KMG-IV): sequencing the most valuable type-strain genomes for metagenomic binning, comparative biology and taxonomic classification.</title>
        <authorList>
            <person name="Goeker M."/>
        </authorList>
    </citation>
    <scope>NUCLEOTIDE SEQUENCE [LARGE SCALE GENOMIC DNA]</scope>
    <source>
        <strain evidence="1 2">DSM 45934</strain>
    </source>
</reference>
<dbReference type="EMBL" id="SLWS01000001">
    <property type="protein sequence ID" value="TCO64239.1"/>
    <property type="molecule type" value="Genomic_DNA"/>
</dbReference>
<gene>
    <name evidence="1" type="ORF">EV192_1013</name>
</gene>
<dbReference type="Proteomes" id="UP000295680">
    <property type="component" value="Unassembled WGS sequence"/>
</dbReference>
<dbReference type="Pfam" id="PF13374">
    <property type="entry name" value="TPR_10"/>
    <property type="match status" value="2"/>
</dbReference>
<dbReference type="PANTHER" id="PTHR47691">
    <property type="entry name" value="REGULATOR-RELATED"/>
    <property type="match status" value="1"/>
</dbReference>
<dbReference type="Gene3D" id="1.25.40.10">
    <property type="entry name" value="Tetratricopeptide repeat domain"/>
    <property type="match status" value="1"/>
</dbReference>
<evidence type="ECO:0000313" key="1">
    <source>
        <dbReference type="EMBL" id="TCO64239.1"/>
    </source>
</evidence>
<dbReference type="InterPro" id="IPR027417">
    <property type="entry name" value="P-loop_NTPase"/>
</dbReference>
<proteinExistence type="predicted"/>
<organism evidence="1 2">
    <name type="scientific">Actinocrispum wychmicini</name>
    <dbReference type="NCBI Taxonomy" id="1213861"/>
    <lineage>
        <taxon>Bacteria</taxon>
        <taxon>Bacillati</taxon>
        <taxon>Actinomycetota</taxon>
        <taxon>Actinomycetes</taxon>
        <taxon>Pseudonocardiales</taxon>
        <taxon>Pseudonocardiaceae</taxon>
        <taxon>Actinocrispum</taxon>
    </lineage>
</organism>
<accession>A0A4R2K3A9</accession>
<dbReference type="SUPFAM" id="SSF48452">
    <property type="entry name" value="TPR-like"/>
    <property type="match status" value="1"/>
</dbReference>
<dbReference type="RefSeq" id="WP_132109880.1">
    <property type="nucleotide sequence ID" value="NZ_SLWS01000001.1"/>
</dbReference>
<dbReference type="Gene3D" id="3.40.50.300">
    <property type="entry name" value="P-loop containing nucleotide triphosphate hydrolases"/>
    <property type="match status" value="1"/>
</dbReference>
<comment type="caution">
    <text evidence="1">The sequence shown here is derived from an EMBL/GenBank/DDBJ whole genome shotgun (WGS) entry which is preliminary data.</text>
</comment>
<dbReference type="AlphaFoldDB" id="A0A4R2K3A9"/>
<name>A0A4R2K3A9_9PSEU</name>
<dbReference type="Pfam" id="PF13424">
    <property type="entry name" value="TPR_12"/>
    <property type="match status" value="1"/>
</dbReference>
<dbReference type="InterPro" id="IPR011990">
    <property type="entry name" value="TPR-like_helical_dom_sf"/>
</dbReference>
<dbReference type="InterPro" id="IPR019734">
    <property type="entry name" value="TPR_rpt"/>
</dbReference>
<dbReference type="PRINTS" id="PR00364">
    <property type="entry name" value="DISEASERSIST"/>
</dbReference>
<dbReference type="OrthoDB" id="581105at2"/>
<evidence type="ECO:0000313" key="2">
    <source>
        <dbReference type="Proteomes" id="UP000295680"/>
    </source>
</evidence>
<dbReference type="GO" id="GO:0043531">
    <property type="term" value="F:ADP binding"/>
    <property type="evidence" value="ECO:0007669"/>
    <property type="project" value="InterPro"/>
</dbReference>